<name>A0A318L723_9NEIS</name>
<proteinExistence type="predicted"/>
<comment type="caution">
    <text evidence="2">The sequence shown here is derived from an EMBL/GenBank/DDBJ whole genome shotgun (WGS) entry which is preliminary data.</text>
</comment>
<reference evidence="2 3" key="1">
    <citation type="submission" date="2018-05" db="EMBL/GenBank/DDBJ databases">
        <title>Genomic Encyclopedia of Type Strains, Phase IV (KMG-IV): sequencing the most valuable type-strain genomes for metagenomic binning, comparative biology and taxonomic classification.</title>
        <authorList>
            <person name="Goeker M."/>
        </authorList>
    </citation>
    <scope>NUCLEOTIDE SEQUENCE [LARGE SCALE GENOMIC DNA]</scope>
    <source>
        <strain evidence="2 3">DSM 29661</strain>
    </source>
</reference>
<dbReference type="AlphaFoldDB" id="A0A318L723"/>
<feature type="transmembrane region" description="Helical" evidence="1">
    <location>
        <begin position="144"/>
        <end position="165"/>
    </location>
</feature>
<dbReference type="RefSeq" id="WP_110389585.1">
    <property type="nucleotide sequence ID" value="NZ_DAIMVG010000077.1"/>
</dbReference>
<organism evidence="2 3">
    <name type="scientific">Rivihabitans pingtungensis</name>
    <dbReference type="NCBI Taxonomy" id="1054498"/>
    <lineage>
        <taxon>Bacteria</taxon>
        <taxon>Pseudomonadati</taxon>
        <taxon>Pseudomonadota</taxon>
        <taxon>Betaproteobacteria</taxon>
        <taxon>Neisseriales</taxon>
        <taxon>Aquaspirillaceae</taxon>
        <taxon>Rivihabitans</taxon>
    </lineage>
</organism>
<dbReference type="EMBL" id="QJKI01000002">
    <property type="protein sequence ID" value="PXX81273.1"/>
    <property type="molecule type" value="Genomic_DNA"/>
</dbReference>
<protein>
    <recommendedName>
        <fullName evidence="4">Yip1-like protein</fullName>
    </recommendedName>
</protein>
<dbReference type="Proteomes" id="UP000247555">
    <property type="component" value="Unassembled WGS sequence"/>
</dbReference>
<gene>
    <name evidence="2" type="ORF">DFR34_102112</name>
</gene>
<sequence length="180" mass="19188">MRLIDDLIELACLRARPLAEYRHPAWQLLCALLILSVINSASAENFTGPLPARLGFFAVFALLESVLVTAVLTLWLRLSGWRERDSLWPLVVLSSGVQALEPLTSWLGEAAGQTLSGLLAVYSILVLVLGVARATGMPAWRVAAGVVMFLPLGAMLLAVMLGAAADMGWVTLPVAPADAN</sequence>
<feature type="transmembrane region" description="Helical" evidence="1">
    <location>
        <begin position="114"/>
        <end position="132"/>
    </location>
</feature>
<evidence type="ECO:0008006" key="4">
    <source>
        <dbReference type="Google" id="ProtNLM"/>
    </source>
</evidence>
<evidence type="ECO:0000313" key="3">
    <source>
        <dbReference type="Proteomes" id="UP000247555"/>
    </source>
</evidence>
<feature type="transmembrane region" description="Helical" evidence="1">
    <location>
        <begin position="54"/>
        <end position="75"/>
    </location>
</feature>
<evidence type="ECO:0000313" key="2">
    <source>
        <dbReference type="EMBL" id="PXX81273.1"/>
    </source>
</evidence>
<keyword evidence="1" id="KW-1133">Transmembrane helix</keyword>
<keyword evidence="3" id="KW-1185">Reference proteome</keyword>
<dbReference type="OrthoDB" id="9135846at2"/>
<keyword evidence="1" id="KW-0472">Membrane</keyword>
<keyword evidence="1" id="KW-0812">Transmembrane</keyword>
<feature type="transmembrane region" description="Helical" evidence="1">
    <location>
        <begin position="24"/>
        <end position="42"/>
    </location>
</feature>
<evidence type="ECO:0000256" key="1">
    <source>
        <dbReference type="SAM" id="Phobius"/>
    </source>
</evidence>
<accession>A0A318L723</accession>